<organism evidence="1 2">
    <name type="scientific">Panagrolaimus sp. PS1159</name>
    <dbReference type="NCBI Taxonomy" id="55785"/>
    <lineage>
        <taxon>Eukaryota</taxon>
        <taxon>Metazoa</taxon>
        <taxon>Ecdysozoa</taxon>
        <taxon>Nematoda</taxon>
        <taxon>Chromadorea</taxon>
        <taxon>Rhabditida</taxon>
        <taxon>Tylenchina</taxon>
        <taxon>Panagrolaimomorpha</taxon>
        <taxon>Panagrolaimoidea</taxon>
        <taxon>Panagrolaimidae</taxon>
        <taxon>Panagrolaimus</taxon>
    </lineage>
</organism>
<name>A0AC35G5K3_9BILA</name>
<proteinExistence type="predicted"/>
<dbReference type="Proteomes" id="UP000887580">
    <property type="component" value="Unplaced"/>
</dbReference>
<reference evidence="2" key="1">
    <citation type="submission" date="2022-11" db="UniProtKB">
        <authorList>
            <consortium name="WormBaseParasite"/>
        </authorList>
    </citation>
    <scope>IDENTIFICATION</scope>
</reference>
<evidence type="ECO:0000313" key="1">
    <source>
        <dbReference type="Proteomes" id="UP000887580"/>
    </source>
</evidence>
<dbReference type="WBParaSite" id="PS1159_v2.g23792.t1">
    <property type="protein sequence ID" value="PS1159_v2.g23792.t1"/>
    <property type="gene ID" value="PS1159_v2.g23792"/>
</dbReference>
<sequence length="191" mass="22045">LKTVSEKLLKNKGITFPLSSENIFCVDNESFLFLCAKNQGIEYSGASFEDFENSWKKSKLATQRFFNKITIFKPVSVRNIKFMRDLENVLKEQKEILSSHATPERWFYHFLTAKTLDLIETGNVGQKYLNLINMDLIEKEAASKKGIDLKKIVDIKQTISGISEFSKTNKTTKMPETSKFVKNHFVEPNYI</sequence>
<protein>
    <submittedName>
        <fullName evidence="2">Uncharacterized protein</fullName>
    </submittedName>
</protein>
<evidence type="ECO:0000313" key="2">
    <source>
        <dbReference type="WBParaSite" id="PS1159_v2.g23792.t1"/>
    </source>
</evidence>
<accession>A0AC35G5K3</accession>